<dbReference type="Proteomes" id="UP000746747">
    <property type="component" value="Unassembled WGS sequence"/>
</dbReference>
<evidence type="ECO:0000256" key="2">
    <source>
        <dbReference type="ARBA" id="ARBA00022723"/>
    </source>
</evidence>
<dbReference type="OrthoDB" id="9978265at2759"/>
<dbReference type="PANTHER" id="PTHR16515">
    <property type="entry name" value="PR DOMAIN ZINC FINGER PROTEIN"/>
    <property type="match status" value="1"/>
</dbReference>
<evidence type="ECO:0000256" key="3">
    <source>
        <dbReference type="ARBA" id="ARBA00022737"/>
    </source>
</evidence>
<keyword evidence="4 7" id="KW-0863">Zinc-finger</keyword>
<gene>
    <name evidence="9" type="ORF">CJOHNSTONI_LOCUS223</name>
</gene>
<dbReference type="SUPFAM" id="SSF57667">
    <property type="entry name" value="beta-beta-alpha zinc fingers"/>
    <property type="match status" value="2"/>
</dbReference>
<keyword evidence="3" id="KW-0677">Repeat</keyword>
<dbReference type="PROSITE" id="PS50157">
    <property type="entry name" value="ZINC_FINGER_C2H2_2"/>
    <property type="match status" value="3"/>
</dbReference>
<sequence>MLKCNVCGKAFEYCSLLLRHKLIHENMRPLKCHVCNRTFKESRILKRHNLTHGNVRLFECEVCGWKYKQKRNLDKHIKRHESSSEKLYSTNRRYMVSTIRSKIDNVVMMVFGNDHISLLKFRNRAKSYGDKKKNGYSEVFLDRMEAAIRSPYVYTNRSSKREVRVIKDDLMKRITLSSLGMISNYEMTDWED</sequence>
<keyword evidence="2" id="KW-0479">Metal-binding</keyword>
<evidence type="ECO:0000256" key="4">
    <source>
        <dbReference type="ARBA" id="ARBA00022771"/>
    </source>
</evidence>
<evidence type="ECO:0000313" key="9">
    <source>
        <dbReference type="EMBL" id="CAG9529662.1"/>
    </source>
</evidence>
<evidence type="ECO:0000313" key="10">
    <source>
        <dbReference type="Proteomes" id="UP000746747"/>
    </source>
</evidence>
<evidence type="ECO:0000256" key="7">
    <source>
        <dbReference type="PROSITE-ProRule" id="PRU00042"/>
    </source>
</evidence>
<comment type="subcellular location">
    <subcellularLocation>
        <location evidence="1">Nucleus</location>
    </subcellularLocation>
</comment>
<dbReference type="GO" id="GO:0005634">
    <property type="term" value="C:nucleus"/>
    <property type="evidence" value="ECO:0007669"/>
    <property type="project" value="UniProtKB-SubCell"/>
</dbReference>
<dbReference type="InterPro" id="IPR036236">
    <property type="entry name" value="Znf_C2H2_sf"/>
</dbReference>
<keyword evidence="10" id="KW-1185">Reference proteome</keyword>
<reference evidence="9" key="1">
    <citation type="submission" date="2021-09" db="EMBL/GenBank/DDBJ databases">
        <authorList>
            <consortium name="Pathogen Informatics"/>
        </authorList>
    </citation>
    <scope>NUCLEOTIDE SEQUENCE</scope>
</reference>
<comment type="caution">
    <text evidence="9">The sequence shown here is derived from an EMBL/GenBank/DDBJ whole genome shotgun (WGS) entry which is preliminary data.</text>
</comment>
<dbReference type="GO" id="GO:0010468">
    <property type="term" value="P:regulation of gene expression"/>
    <property type="evidence" value="ECO:0007669"/>
    <property type="project" value="TreeGrafter"/>
</dbReference>
<dbReference type="Gene3D" id="3.30.160.60">
    <property type="entry name" value="Classic Zinc Finger"/>
    <property type="match status" value="3"/>
</dbReference>
<evidence type="ECO:0000256" key="6">
    <source>
        <dbReference type="ARBA" id="ARBA00023242"/>
    </source>
</evidence>
<dbReference type="Pfam" id="PF00096">
    <property type="entry name" value="zf-C2H2"/>
    <property type="match status" value="2"/>
</dbReference>
<organism evidence="9 10">
    <name type="scientific">Cercopithifilaria johnstoni</name>
    <dbReference type="NCBI Taxonomy" id="2874296"/>
    <lineage>
        <taxon>Eukaryota</taxon>
        <taxon>Metazoa</taxon>
        <taxon>Ecdysozoa</taxon>
        <taxon>Nematoda</taxon>
        <taxon>Chromadorea</taxon>
        <taxon>Rhabditida</taxon>
        <taxon>Spirurina</taxon>
        <taxon>Spiruromorpha</taxon>
        <taxon>Filarioidea</taxon>
        <taxon>Onchocercidae</taxon>
        <taxon>Cercopithifilaria</taxon>
    </lineage>
</organism>
<dbReference type="GO" id="GO:0008270">
    <property type="term" value="F:zinc ion binding"/>
    <property type="evidence" value="ECO:0007669"/>
    <property type="project" value="UniProtKB-KW"/>
</dbReference>
<dbReference type="InterPro" id="IPR050331">
    <property type="entry name" value="Zinc_finger"/>
</dbReference>
<feature type="domain" description="C2H2-type" evidence="8">
    <location>
        <begin position="58"/>
        <end position="85"/>
    </location>
</feature>
<dbReference type="PROSITE" id="PS00028">
    <property type="entry name" value="ZINC_FINGER_C2H2_1"/>
    <property type="match status" value="3"/>
</dbReference>
<dbReference type="PANTHER" id="PTHR16515:SF49">
    <property type="entry name" value="GASTRULA ZINC FINGER PROTEIN XLCGF49.1-LIKE-RELATED"/>
    <property type="match status" value="1"/>
</dbReference>
<dbReference type="AlphaFoldDB" id="A0A8J2LTI0"/>
<evidence type="ECO:0000256" key="1">
    <source>
        <dbReference type="ARBA" id="ARBA00004123"/>
    </source>
</evidence>
<dbReference type="FunFam" id="3.30.160.60:FF:000340">
    <property type="entry name" value="zinc finger protein 473 isoform X1"/>
    <property type="match status" value="1"/>
</dbReference>
<name>A0A8J2LTI0_9BILA</name>
<dbReference type="SMART" id="SM00355">
    <property type="entry name" value="ZnF_C2H2"/>
    <property type="match status" value="3"/>
</dbReference>
<keyword evidence="6" id="KW-0539">Nucleus</keyword>
<keyword evidence="5" id="KW-0862">Zinc</keyword>
<dbReference type="InterPro" id="IPR013087">
    <property type="entry name" value="Znf_C2H2_type"/>
</dbReference>
<dbReference type="EMBL" id="CAKAEH010000055">
    <property type="protein sequence ID" value="CAG9529662.1"/>
    <property type="molecule type" value="Genomic_DNA"/>
</dbReference>
<protein>
    <recommendedName>
        <fullName evidence="8">C2H2-type domain-containing protein</fullName>
    </recommendedName>
</protein>
<accession>A0A8J2LTI0</accession>
<proteinExistence type="predicted"/>
<evidence type="ECO:0000256" key="5">
    <source>
        <dbReference type="ARBA" id="ARBA00022833"/>
    </source>
</evidence>
<evidence type="ECO:0000259" key="8">
    <source>
        <dbReference type="PROSITE" id="PS50157"/>
    </source>
</evidence>
<feature type="domain" description="C2H2-type" evidence="8">
    <location>
        <begin position="2"/>
        <end position="29"/>
    </location>
</feature>
<feature type="domain" description="C2H2-type" evidence="8">
    <location>
        <begin position="30"/>
        <end position="57"/>
    </location>
</feature>